<name>A0A2S7XJ52_9GAMM</name>
<gene>
    <name evidence="3" type="ORF">BTO23_06240</name>
    <name evidence="2" type="ORF">GCM10007855_10810</name>
</gene>
<comment type="caution">
    <text evidence="3">The sequence shown here is derived from an EMBL/GenBank/DDBJ whole genome shotgun (WGS) entry which is preliminary data.</text>
</comment>
<keyword evidence="1" id="KW-0812">Transmembrane</keyword>
<keyword evidence="1" id="KW-1133">Transmembrane helix</keyword>
<keyword evidence="1" id="KW-0472">Membrane</keyword>
<dbReference type="AlphaFoldDB" id="A0A2S7XJ52"/>
<evidence type="ECO:0000313" key="3">
    <source>
        <dbReference type="EMBL" id="PQJ93686.1"/>
    </source>
</evidence>
<reference evidence="5" key="3">
    <citation type="journal article" date="2019" name="Int. J. Syst. Evol. Microbiol.">
        <title>The Global Catalogue of Microorganisms (GCM) 10K type strain sequencing project: providing services to taxonomists for standard genome sequencing and annotation.</title>
        <authorList>
            <consortium name="The Broad Institute Genomics Platform"/>
            <consortium name="The Broad Institute Genome Sequencing Center for Infectious Disease"/>
            <person name="Wu L."/>
            <person name="Ma J."/>
        </authorList>
    </citation>
    <scope>NUCLEOTIDE SEQUENCE [LARGE SCALE GENOMIC DNA]</scope>
    <source>
        <strain evidence="5">NBRC 105001</strain>
    </source>
</reference>
<dbReference type="EMBL" id="MSCP01000001">
    <property type="protein sequence ID" value="PQJ93686.1"/>
    <property type="molecule type" value="Genomic_DNA"/>
</dbReference>
<feature type="transmembrane region" description="Helical" evidence="1">
    <location>
        <begin position="37"/>
        <end position="60"/>
    </location>
</feature>
<protein>
    <recommendedName>
        <fullName evidence="6">MFS transporter permease</fullName>
    </recommendedName>
</protein>
<dbReference type="InterPro" id="IPR021529">
    <property type="entry name" value="DUF2798"/>
</dbReference>
<evidence type="ECO:0000313" key="5">
    <source>
        <dbReference type="Proteomes" id="UP001156660"/>
    </source>
</evidence>
<evidence type="ECO:0000256" key="1">
    <source>
        <dbReference type="SAM" id="Phobius"/>
    </source>
</evidence>
<dbReference type="Pfam" id="PF11391">
    <property type="entry name" value="DUF2798"/>
    <property type="match status" value="1"/>
</dbReference>
<evidence type="ECO:0000313" key="2">
    <source>
        <dbReference type="EMBL" id="GLR74207.1"/>
    </source>
</evidence>
<organism evidence="3 4">
    <name type="scientific">Aliivibrio sifiae</name>
    <dbReference type="NCBI Taxonomy" id="566293"/>
    <lineage>
        <taxon>Bacteria</taxon>
        <taxon>Pseudomonadati</taxon>
        <taxon>Pseudomonadota</taxon>
        <taxon>Gammaproteobacteria</taxon>
        <taxon>Vibrionales</taxon>
        <taxon>Vibrionaceae</taxon>
        <taxon>Aliivibrio</taxon>
    </lineage>
</organism>
<dbReference type="EMBL" id="BSOU01000003">
    <property type="protein sequence ID" value="GLR74207.1"/>
    <property type="molecule type" value="Genomic_DNA"/>
</dbReference>
<proteinExistence type="predicted"/>
<evidence type="ECO:0000313" key="4">
    <source>
        <dbReference type="Proteomes" id="UP000239273"/>
    </source>
</evidence>
<evidence type="ECO:0008006" key="6">
    <source>
        <dbReference type="Google" id="ProtNLM"/>
    </source>
</evidence>
<keyword evidence="5" id="KW-1185">Reference proteome</keyword>
<dbReference type="OrthoDB" id="8481133at2"/>
<dbReference type="Proteomes" id="UP001156660">
    <property type="component" value="Unassembled WGS sequence"/>
</dbReference>
<reference evidence="2" key="4">
    <citation type="submission" date="2023-01" db="EMBL/GenBank/DDBJ databases">
        <title>Draft genome sequence of Aliivibrio sifiae strain NBRC 105001.</title>
        <authorList>
            <person name="Sun Q."/>
            <person name="Mori K."/>
        </authorList>
    </citation>
    <scope>NUCLEOTIDE SEQUENCE</scope>
    <source>
        <strain evidence="2">NBRC 105001</strain>
    </source>
</reference>
<sequence length="82" mass="9149">MNKKQFWLSALLSSITMALLMSGSMSAIRMGGVSLEWVSAWMEGFTIAWPVAIVANLTILPKIRQFTTWLCRDKKTQPVTAS</sequence>
<reference evidence="2" key="1">
    <citation type="journal article" date="2014" name="Int. J. Syst. Evol. Microbiol.">
        <title>Complete genome of a new Firmicutes species belonging to the dominant human colonic microbiota ('Ruminococcus bicirculans') reveals two chromosomes and a selective capacity to utilize plant glucans.</title>
        <authorList>
            <consortium name="NISC Comparative Sequencing Program"/>
            <person name="Wegmann U."/>
            <person name="Louis P."/>
            <person name="Goesmann A."/>
            <person name="Henrissat B."/>
            <person name="Duncan S.H."/>
            <person name="Flint H.J."/>
        </authorList>
    </citation>
    <scope>NUCLEOTIDE SEQUENCE</scope>
    <source>
        <strain evidence="2">NBRC 105001</strain>
    </source>
</reference>
<dbReference type="RefSeq" id="WP_060990736.1">
    <property type="nucleotide sequence ID" value="NZ_BSOU01000003.1"/>
</dbReference>
<accession>A0A2S7XJ52</accession>
<dbReference type="Proteomes" id="UP000239273">
    <property type="component" value="Unassembled WGS sequence"/>
</dbReference>
<reference evidence="3 4" key="2">
    <citation type="submission" date="2016-12" db="EMBL/GenBank/DDBJ databases">
        <title>Diversity of luminous bacteria.</title>
        <authorList>
            <person name="Yoshizawa S."/>
            <person name="Kogure K."/>
        </authorList>
    </citation>
    <scope>NUCLEOTIDE SEQUENCE [LARGE SCALE GENOMIC DNA]</scope>
    <source>
        <strain evidence="3 4">NBRC 105001</strain>
    </source>
</reference>